<dbReference type="EMBL" id="MN739215">
    <property type="protein sequence ID" value="QHS93958.1"/>
    <property type="molecule type" value="Genomic_DNA"/>
</dbReference>
<protein>
    <recommendedName>
        <fullName evidence="1">Fibronectin type-III domain-containing protein</fullName>
    </recommendedName>
</protein>
<sequence length="1477" mass="162884">MLSITGFLILTIFVVLIFFISCSNKSDKKKKKTTKTIQKEPFVNQIDYASSLLPTGPLRSDTEIENKEADIKVKNDDILALTALIDNTKQLISTKTTELLELRSDNSNLIAQFTTLLTNISSMNAYIIDFVTNNSFVDSVDIASSASALATFTSLDSKKSTLQIEINNLKTTINNNLVNYDESDIDTIEKIGTIQSGLIKSLNDIKSNYDTIFTKIKKNSSFVYFCGGDRTDLSAYPDYVQTYINGFNGNLCSDIDLHNVNSSVGDNNHFSIKTNNNIEIGRSICESRIGECIYEDRLDTPTSYFTSNYGYKFHQDKWPNEGSCEALSNIPPCFSHGTLSETACIGDTKLLYYIDSADPARYYSSNVNYTAELVPGETNEWICNLNEVNPNSNEENIASIARGNCEGNSSTYSAIYGNTSSYDCYSLTDALAKINAVGQARTDLSGTQVRSKTWSNTNNLDDTKGSCTIENTCRTETDVDNHVSCLNEDYTVSGTNFQCYELNAINSTAVANGKYRNTYSLGSWIENDKNMENGSCSNDSSCRTMYDIDAEISCAHVDNWNCVSFNFQPHASNIGSVRVVESDPASWHKSYQPLDYININDTTKGAGSCHTDSSCLNPALLNAEANCHNSDNYRCWNVNAVNHSANQTENKTYKYYEDAECITRTDCYTMEHALSIAEENCHASGGEDLCYKLKDDGSLELDNGIAGNIFIDGRKSRFAISDTQGTCDTRTCQTADDICKSKSVSCYTSYGVTESRNMEYHSNSNICVAPDGCSVEMCTYQSISDAEDGWVSNIKEDTINKEDTFVVPTSTNEEEVEVMLPLPSDSSSKLSYNDATGTISYNTKAIKSDGECPNPNDPTITNLGDYDQSVVVEHTRTIEPDIVTNVGCFGVTKKQVKYTIEPYGSRCPFNCVYYWGTDVNDPNDFNTECHRVCNFEREGGDVPSVFFDNVCEAPLCDEQGYRYPKRKTRKKNSSGAGCSGDGVGIGINGSDQTPKEVFEQRDGMRVNCDITACAPVDCRLGEPPVWGDCSKDCGVGTKTRDWTIATPPQHGGSSCESVLPPGETLIGEISDNTFKSSQSCNTDACNVDCVYSDYEYGPCTIRNINASCIPLIGQQPQKIGTRTIITQGTGTGTCDDFLSITEDCTSKDLPNICGDDDHTSGTFDVDVCFTDPELSTYQADCTWDGTSGTRRGEQRNQQWVYANNLDGRVTRDNANYECTLTCTSPSAPTYLSATQITSESFVLSWTPETNGDATLESYTISVSQDGVTPSWEISASSNTDNSITGLDSNTSYNVKVIKKFSSGPTVPVESETLSVTTTKLINKVNLHFPTFNLSDNNTDIIYFKFKIGGKTYIYNDWYNPLDLSNQEKITGNSWNFEEGGQAISAGYSGGINDLILNNFDLVNLDFVDIKVYPIETSPWQRPGPTGGYSAGEVSRTFRKTKDEIAEYIENVVPTNGIYTIRTMFMARTNTVELRHPR</sequence>
<proteinExistence type="predicted"/>
<evidence type="ECO:0000259" key="1">
    <source>
        <dbReference type="PROSITE" id="PS50853"/>
    </source>
</evidence>
<accession>A0A6C0BRD7</accession>
<dbReference type="SMART" id="SM00060">
    <property type="entry name" value="FN3"/>
    <property type="match status" value="1"/>
</dbReference>
<dbReference type="SUPFAM" id="SSF49265">
    <property type="entry name" value="Fibronectin type III"/>
    <property type="match status" value="1"/>
</dbReference>
<dbReference type="InterPro" id="IPR000884">
    <property type="entry name" value="TSP1_rpt"/>
</dbReference>
<dbReference type="SUPFAM" id="SSF82895">
    <property type="entry name" value="TSP-1 type 1 repeat"/>
    <property type="match status" value="1"/>
</dbReference>
<dbReference type="InterPro" id="IPR036116">
    <property type="entry name" value="FN3_sf"/>
</dbReference>
<name>A0A6C0BRD7_9ZZZZ</name>
<dbReference type="PROSITE" id="PS50092">
    <property type="entry name" value="TSP1"/>
    <property type="match status" value="1"/>
</dbReference>
<dbReference type="SMART" id="SM00209">
    <property type="entry name" value="TSP1"/>
    <property type="match status" value="1"/>
</dbReference>
<dbReference type="CDD" id="cd00063">
    <property type="entry name" value="FN3"/>
    <property type="match status" value="1"/>
</dbReference>
<evidence type="ECO:0000313" key="2">
    <source>
        <dbReference type="EMBL" id="QHS93958.1"/>
    </source>
</evidence>
<dbReference type="InterPro" id="IPR013783">
    <property type="entry name" value="Ig-like_fold"/>
</dbReference>
<dbReference type="InterPro" id="IPR036383">
    <property type="entry name" value="TSP1_rpt_sf"/>
</dbReference>
<dbReference type="Pfam" id="PF00041">
    <property type="entry name" value="fn3"/>
    <property type="match status" value="1"/>
</dbReference>
<organism evidence="2">
    <name type="scientific">viral metagenome</name>
    <dbReference type="NCBI Taxonomy" id="1070528"/>
    <lineage>
        <taxon>unclassified sequences</taxon>
        <taxon>metagenomes</taxon>
        <taxon>organismal metagenomes</taxon>
    </lineage>
</organism>
<feature type="domain" description="Fibronectin type-III" evidence="1">
    <location>
        <begin position="1227"/>
        <end position="1320"/>
    </location>
</feature>
<dbReference type="Gene3D" id="2.20.100.10">
    <property type="entry name" value="Thrombospondin type-1 (TSP1) repeat"/>
    <property type="match status" value="1"/>
</dbReference>
<dbReference type="Gene3D" id="2.60.40.10">
    <property type="entry name" value="Immunoglobulins"/>
    <property type="match status" value="1"/>
</dbReference>
<reference evidence="2" key="1">
    <citation type="journal article" date="2020" name="Nature">
        <title>Giant virus diversity and host interactions through global metagenomics.</title>
        <authorList>
            <person name="Schulz F."/>
            <person name="Roux S."/>
            <person name="Paez-Espino D."/>
            <person name="Jungbluth S."/>
            <person name="Walsh D.A."/>
            <person name="Denef V.J."/>
            <person name="McMahon K.D."/>
            <person name="Konstantinidis K.T."/>
            <person name="Eloe-Fadrosh E.A."/>
            <person name="Kyrpides N.C."/>
            <person name="Woyke T."/>
        </authorList>
    </citation>
    <scope>NUCLEOTIDE SEQUENCE</scope>
    <source>
        <strain evidence="2">GVMAG-M-3300018416-26</strain>
    </source>
</reference>
<dbReference type="PROSITE" id="PS50853">
    <property type="entry name" value="FN3"/>
    <property type="match status" value="1"/>
</dbReference>
<dbReference type="InterPro" id="IPR003961">
    <property type="entry name" value="FN3_dom"/>
</dbReference>